<dbReference type="Proteomes" id="UP001057402">
    <property type="component" value="Chromosome 5"/>
</dbReference>
<comment type="caution">
    <text evidence="1">The sequence shown here is derived from an EMBL/GenBank/DDBJ whole genome shotgun (WGS) entry which is preliminary data.</text>
</comment>
<proteinExistence type="predicted"/>
<evidence type="ECO:0000313" key="2">
    <source>
        <dbReference type="Proteomes" id="UP001057402"/>
    </source>
</evidence>
<keyword evidence="2" id="KW-1185">Reference proteome</keyword>
<sequence>MSVSAAFLLPTPPLTPSPSLSPRHLHLHRLRPLRPLTAYNSLNAKPSAPLTPHILPPYLQSLQPYLVAQRRPIFLGYLFGSVSVLSLSRIVPLAGSLNAAISSLDLVRLRGDGCVLIALVLVRVVSNYLQQAFLWDAALNAVCEIRVRVYRRVLERDLGFFEGRDRGGVEFGDVAHRIVAEAEDVADTIYAVLNTVVPTAMQVAALSMQMVAISPSLFVISAAAIPPMGMVVAGLGERLRRISRRAKVTTAAMSAYLNEVLPAVLFVKANNAELCEITRFKRLAYSDRAARLRKRKMKALVPQDVGKAYNDFKLGEPTIERLFDLSKFKPKVMEKENAVMLDGVSGELSFINVSFKYGDELPIVLDRVSLHVRAGETVALVGPSGGGKTTLAKLLLRLYDPFSGHICLDNCNIQDIRLSSLRRHVTLVSQDITLFSGTVAENIGYKDMTTTIDMDRVKRAGVLANADEFVEMLPDGYETNIGPRGSTLSGGQKQRIAIARAIYQDPSVLILDEATSALDSGSEFLVREALQRMMENRTVLVIAHRLETVLMANRIFMLKDGKLQELSRLSLLGDHDDTLRLSGLVI</sequence>
<protein>
    <submittedName>
        <fullName evidence="1">Uncharacterized protein</fullName>
    </submittedName>
</protein>
<organism evidence="1 2">
    <name type="scientific">Melastoma candidum</name>
    <dbReference type="NCBI Taxonomy" id="119954"/>
    <lineage>
        <taxon>Eukaryota</taxon>
        <taxon>Viridiplantae</taxon>
        <taxon>Streptophyta</taxon>
        <taxon>Embryophyta</taxon>
        <taxon>Tracheophyta</taxon>
        <taxon>Spermatophyta</taxon>
        <taxon>Magnoliopsida</taxon>
        <taxon>eudicotyledons</taxon>
        <taxon>Gunneridae</taxon>
        <taxon>Pentapetalae</taxon>
        <taxon>rosids</taxon>
        <taxon>malvids</taxon>
        <taxon>Myrtales</taxon>
        <taxon>Melastomataceae</taxon>
        <taxon>Melastomatoideae</taxon>
        <taxon>Melastomateae</taxon>
        <taxon>Melastoma</taxon>
    </lineage>
</organism>
<accession>A0ACB9R2F9</accession>
<evidence type="ECO:0000313" key="1">
    <source>
        <dbReference type="EMBL" id="KAI4370177.1"/>
    </source>
</evidence>
<gene>
    <name evidence="1" type="ORF">MLD38_018551</name>
</gene>
<name>A0ACB9R2F9_9MYRT</name>
<dbReference type="EMBL" id="CM042884">
    <property type="protein sequence ID" value="KAI4370177.1"/>
    <property type="molecule type" value="Genomic_DNA"/>
</dbReference>
<reference evidence="2" key="1">
    <citation type="journal article" date="2023" name="Front. Plant Sci.">
        <title>Chromosomal-level genome assembly of Melastoma candidum provides insights into trichome evolution.</title>
        <authorList>
            <person name="Zhong Y."/>
            <person name="Wu W."/>
            <person name="Sun C."/>
            <person name="Zou P."/>
            <person name="Liu Y."/>
            <person name="Dai S."/>
            <person name="Zhou R."/>
        </authorList>
    </citation>
    <scope>NUCLEOTIDE SEQUENCE [LARGE SCALE GENOMIC DNA]</scope>
</reference>